<organism evidence="1 2">
    <name type="scientific">Bacteroides caccae</name>
    <dbReference type="NCBI Taxonomy" id="47678"/>
    <lineage>
        <taxon>Bacteria</taxon>
        <taxon>Pseudomonadati</taxon>
        <taxon>Bacteroidota</taxon>
        <taxon>Bacteroidia</taxon>
        <taxon>Bacteroidales</taxon>
        <taxon>Bacteroidaceae</taxon>
        <taxon>Bacteroides</taxon>
    </lineage>
</organism>
<protein>
    <submittedName>
        <fullName evidence="1">DUF3991 domain-containing protein</fullName>
    </submittedName>
</protein>
<dbReference type="Gene3D" id="3.40.1360.10">
    <property type="match status" value="1"/>
</dbReference>
<reference evidence="1 2" key="1">
    <citation type="submission" date="2018-08" db="EMBL/GenBank/DDBJ databases">
        <title>A genome reference for cultivated species of the human gut microbiota.</title>
        <authorList>
            <person name="Zou Y."/>
            <person name="Xue W."/>
            <person name="Luo G."/>
        </authorList>
    </citation>
    <scope>NUCLEOTIDE SEQUENCE [LARGE SCALE GENOMIC DNA]</scope>
    <source>
        <strain evidence="1 2">AM31-16AC</strain>
    </source>
</reference>
<dbReference type="RefSeq" id="WP_122141390.1">
    <property type="nucleotide sequence ID" value="NZ_JADNGD010000002.1"/>
</dbReference>
<sequence length="394" mass="45212">MTDYKVNFKDLKAKVGIDDVAYTLGYRLDRKAGVGRYIELVLGDGREKRDTLIVCHPQDKASQRFFRRDGSKGDVVTLIRENLNAFNVSGKDEWQKIAKVLSRFANMSEPEYREDREYVQSVRYHATFDSSRYEVKPINPDKIPAIFHQRGFSDETVRTFAPFIRLIRDKKNENFDGYNIGFPYTSGENDQVRGYELRGYGGYKSKAAGSDSSSSAWVADLSGGYPNVVKSVFFCESAFDAMAFYQWNRNQLTGEIALVSLGGTFSDGQIRQVLNRFLGARPFDCFDNDLPGRIYGLRMMALVENIPLKINRIRDSLEVEANGRSFRLDPERPFQVQVKEHLSVRYDMGQWLPPKAFKDWNDCLLNKPMDVRLHPTKQDQINNLAERRNAGPKL</sequence>
<dbReference type="Proteomes" id="UP000284689">
    <property type="component" value="Unassembled WGS sequence"/>
</dbReference>
<dbReference type="EMBL" id="QSJD01000028">
    <property type="protein sequence ID" value="RHD45786.1"/>
    <property type="molecule type" value="Genomic_DNA"/>
</dbReference>
<gene>
    <name evidence="1" type="ORF">DW794_15555</name>
</gene>
<dbReference type="Pfam" id="PF13155">
    <property type="entry name" value="Toprim_2"/>
    <property type="match status" value="1"/>
</dbReference>
<dbReference type="CDD" id="cd01029">
    <property type="entry name" value="TOPRIM_primases"/>
    <property type="match status" value="1"/>
</dbReference>
<dbReference type="AlphaFoldDB" id="A0A414FGB3"/>
<comment type="caution">
    <text evidence="1">The sequence shown here is derived from an EMBL/GenBank/DDBJ whole genome shotgun (WGS) entry which is preliminary data.</text>
</comment>
<dbReference type="InterPro" id="IPR034154">
    <property type="entry name" value="TOPRIM_DnaG/twinkle"/>
</dbReference>
<evidence type="ECO:0000313" key="2">
    <source>
        <dbReference type="Proteomes" id="UP000284689"/>
    </source>
</evidence>
<accession>A0A414FGB3</accession>
<name>A0A414FGB3_9BACE</name>
<proteinExistence type="predicted"/>
<evidence type="ECO:0000313" key="1">
    <source>
        <dbReference type="EMBL" id="RHD45786.1"/>
    </source>
</evidence>